<dbReference type="RefSeq" id="WP_094884528.1">
    <property type="nucleotide sequence ID" value="NZ_NPMS01000002.1"/>
</dbReference>
<organism evidence="2 3">
    <name type="scientific">Virgibacillus indicus</name>
    <dbReference type="NCBI Taxonomy" id="2024554"/>
    <lineage>
        <taxon>Bacteria</taxon>
        <taxon>Bacillati</taxon>
        <taxon>Bacillota</taxon>
        <taxon>Bacilli</taxon>
        <taxon>Bacillales</taxon>
        <taxon>Bacillaceae</taxon>
        <taxon>Virgibacillus</taxon>
    </lineage>
</organism>
<dbReference type="EMBL" id="NPMS01000002">
    <property type="protein sequence ID" value="OZU89235.1"/>
    <property type="molecule type" value="Genomic_DNA"/>
</dbReference>
<feature type="transmembrane region" description="Helical" evidence="1">
    <location>
        <begin position="20"/>
        <end position="40"/>
    </location>
</feature>
<reference evidence="2 3" key="1">
    <citation type="submission" date="2017-08" db="EMBL/GenBank/DDBJ databases">
        <title>Virgibacillus indicus sp. nov. and Virgibacillus profoundi sp. nov, two moderately halophilic bacteria isolated from marine sediment by using the Microfluidic Streak Plate.</title>
        <authorList>
            <person name="Xu B."/>
            <person name="Hu B."/>
            <person name="Wang J."/>
            <person name="Zhu Y."/>
            <person name="Huang L."/>
            <person name="Du W."/>
            <person name="Huang Y."/>
        </authorList>
    </citation>
    <scope>NUCLEOTIDE SEQUENCE [LARGE SCALE GENOMIC DNA]</scope>
    <source>
        <strain evidence="2 3">IO3-P2-C2</strain>
    </source>
</reference>
<evidence type="ECO:0000313" key="2">
    <source>
        <dbReference type="EMBL" id="OZU89235.1"/>
    </source>
</evidence>
<feature type="transmembrane region" description="Helical" evidence="1">
    <location>
        <begin position="131"/>
        <end position="153"/>
    </location>
</feature>
<evidence type="ECO:0000313" key="3">
    <source>
        <dbReference type="Proteomes" id="UP000216498"/>
    </source>
</evidence>
<evidence type="ECO:0000256" key="1">
    <source>
        <dbReference type="SAM" id="Phobius"/>
    </source>
</evidence>
<sequence length="242" mass="27746">MQEWKQAYSLAKLELKASVFGFLFAIIFMMIVILSIVTSLDSYLGNGYAGFDFFFILIFSIGAIWTKPKDFQIKKISGNLSASPLLVMQKQLPIKQEIIIKSRFIVHFFYSFPFQVLTLFAFYLYSPLQGILSISSFIAFSIMWLSFGIYAGYMFPTADAGDKGPFTETTAAVIFAFVLIIGIFFVFSFIHILFGNGIVYWSIILVQKWPILSTVVSILLAFAGFKHWQYYMGKRMNRFDYL</sequence>
<name>A0A265NBR6_9BACI</name>
<gene>
    <name evidence="2" type="ORF">CIL03_05815</name>
</gene>
<feature type="transmembrane region" description="Helical" evidence="1">
    <location>
        <begin position="174"/>
        <end position="203"/>
    </location>
</feature>
<keyword evidence="1" id="KW-0472">Membrane</keyword>
<dbReference type="Proteomes" id="UP000216498">
    <property type="component" value="Unassembled WGS sequence"/>
</dbReference>
<feature type="transmembrane region" description="Helical" evidence="1">
    <location>
        <begin position="46"/>
        <end position="65"/>
    </location>
</feature>
<feature type="transmembrane region" description="Helical" evidence="1">
    <location>
        <begin position="209"/>
        <end position="228"/>
    </location>
</feature>
<dbReference type="OrthoDB" id="2965073at2"/>
<dbReference type="AlphaFoldDB" id="A0A265NBR6"/>
<keyword evidence="1" id="KW-1133">Transmembrane helix</keyword>
<keyword evidence="1" id="KW-0812">Transmembrane</keyword>
<proteinExistence type="predicted"/>
<protein>
    <submittedName>
        <fullName evidence="2">Uncharacterized protein</fullName>
    </submittedName>
</protein>
<keyword evidence="3" id="KW-1185">Reference proteome</keyword>
<feature type="transmembrane region" description="Helical" evidence="1">
    <location>
        <begin position="104"/>
        <end position="125"/>
    </location>
</feature>
<comment type="caution">
    <text evidence="2">The sequence shown here is derived from an EMBL/GenBank/DDBJ whole genome shotgun (WGS) entry which is preliminary data.</text>
</comment>
<accession>A0A265NBR6</accession>